<evidence type="ECO:0000313" key="1">
    <source>
        <dbReference type="EMBL" id="KAK9692612.1"/>
    </source>
</evidence>
<sequence length="90" mass="10596">MTFYTSRYTVLGLPPYHPALNPIELVWASLKEYVAKKNVRFRVADVKELCEEFFRDFPVAEWAKRCAHARKCEEEFLKREGNIDAVVDSR</sequence>
<accession>A0AAW1ISR0</accession>
<dbReference type="Gene3D" id="3.30.420.10">
    <property type="entry name" value="Ribonuclease H-like superfamily/Ribonuclease H"/>
    <property type="match status" value="1"/>
</dbReference>
<keyword evidence="2" id="KW-1185">Reference proteome</keyword>
<reference evidence="1 2" key="1">
    <citation type="journal article" date="2024" name="BMC Genomics">
        <title>De novo assembly and annotation of Popillia japonica's genome with initial clues to its potential as an invasive pest.</title>
        <authorList>
            <person name="Cucini C."/>
            <person name="Boschi S."/>
            <person name="Funari R."/>
            <person name="Cardaioli E."/>
            <person name="Iannotti N."/>
            <person name="Marturano G."/>
            <person name="Paoli F."/>
            <person name="Bruttini M."/>
            <person name="Carapelli A."/>
            <person name="Frati F."/>
            <person name="Nardi F."/>
        </authorList>
    </citation>
    <scope>NUCLEOTIDE SEQUENCE [LARGE SCALE GENOMIC DNA]</scope>
    <source>
        <strain evidence="1">DMR45628</strain>
    </source>
</reference>
<evidence type="ECO:0008006" key="3">
    <source>
        <dbReference type="Google" id="ProtNLM"/>
    </source>
</evidence>
<dbReference type="AlphaFoldDB" id="A0AAW1ISR0"/>
<dbReference type="Proteomes" id="UP001458880">
    <property type="component" value="Unassembled WGS sequence"/>
</dbReference>
<comment type="caution">
    <text evidence="1">The sequence shown here is derived from an EMBL/GenBank/DDBJ whole genome shotgun (WGS) entry which is preliminary data.</text>
</comment>
<gene>
    <name evidence="1" type="ORF">QE152_g35040</name>
</gene>
<evidence type="ECO:0000313" key="2">
    <source>
        <dbReference type="Proteomes" id="UP001458880"/>
    </source>
</evidence>
<dbReference type="InterPro" id="IPR036397">
    <property type="entry name" value="RNaseH_sf"/>
</dbReference>
<organism evidence="1 2">
    <name type="scientific">Popillia japonica</name>
    <name type="common">Japanese beetle</name>
    <dbReference type="NCBI Taxonomy" id="7064"/>
    <lineage>
        <taxon>Eukaryota</taxon>
        <taxon>Metazoa</taxon>
        <taxon>Ecdysozoa</taxon>
        <taxon>Arthropoda</taxon>
        <taxon>Hexapoda</taxon>
        <taxon>Insecta</taxon>
        <taxon>Pterygota</taxon>
        <taxon>Neoptera</taxon>
        <taxon>Endopterygota</taxon>
        <taxon>Coleoptera</taxon>
        <taxon>Polyphaga</taxon>
        <taxon>Scarabaeiformia</taxon>
        <taxon>Scarabaeidae</taxon>
        <taxon>Rutelinae</taxon>
        <taxon>Popillia</taxon>
    </lineage>
</organism>
<name>A0AAW1ISR0_POPJA</name>
<protein>
    <recommendedName>
        <fullName evidence="3">Tc1-like transposase DDE domain-containing protein</fullName>
    </recommendedName>
</protein>
<dbReference type="EMBL" id="JASPKY010000575">
    <property type="protein sequence ID" value="KAK9692612.1"/>
    <property type="molecule type" value="Genomic_DNA"/>
</dbReference>
<dbReference type="GO" id="GO:0003676">
    <property type="term" value="F:nucleic acid binding"/>
    <property type="evidence" value="ECO:0007669"/>
    <property type="project" value="InterPro"/>
</dbReference>
<proteinExistence type="predicted"/>